<dbReference type="KEGG" id="zca:113912705"/>
<sequence>MGGWMSKREKTNQSVRTRQKPFIDFICFTLISLDGAHKPEPQMPATLVFHFKCQPPCPKQGRKKRQSAFDSRMELYLFKSSWLLTQATAHTGFAMKFWTFSPNSLFYPIFISARQAFIDIKMEKIQVTLTRFGFPRSLRAMQMIFGHHLFLPSPHSGQFQQIGENQNHKNKFFTAKLNENSLLPRALLYRCRRGQNCSSSLLNNGSLEEQDEEKFIISAMFSLNLGSRLKRKLLPDLITISKFYSSTGHTNRIKATQISLCFYSCCVFTWVLVGVILGYFLMNTEELNQLQSKFSGFFVSKSDKKDDFIAN</sequence>
<evidence type="ECO:0000313" key="2">
    <source>
        <dbReference type="Proteomes" id="UP000515165"/>
    </source>
</evidence>
<organism evidence="2 3">
    <name type="scientific">Zalophus californianus</name>
    <name type="common">California sealion</name>
    <dbReference type="NCBI Taxonomy" id="9704"/>
    <lineage>
        <taxon>Eukaryota</taxon>
        <taxon>Metazoa</taxon>
        <taxon>Chordata</taxon>
        <taxon>Craniata</taxon>
        <taxon>Vertebrata</taxon>
        <taxon>Euteleostomi</taxon>
        <taxon>Mammalia</taxon>
        <taxon>Eutheria</taxon>
        <taxon>Laurasiatheria</taxon>
        <taxon>Carnivora</taxon>
        <taxon>Caniformia</taxon>
        <taxon>Pinnipedia</taxon>
        <taxon>Otariidae</taxon>
        <taxon>Zalophus</taxon>
    </lineage>
</organism>
<dbReference type="Proteomes" id="UP000515165">
    <property type="component" value="Chromosome 14"/>
</dbReference>
<accession>A0A6J2BPN0</accession>
<dbReference type="RefSeq" id="XP_027432132.2">
    <property type="nucleotide sequence ID" value="XM_027576331.2"/>
</dbReference>
<protein>
    <submittedName>
        <fullName evidence="3">Uncharacterized protein LOC113912705</fullName>
    </submittedName>
</protein>
<keyword evidence="1" id="KW-1133">Transmembrane helix</keyword>
<keyword evidence="1" id="KW-0472">Membrane</keyword>
<evidence type="ECO:0000256" key="1">
    <source>
        <dbReference type="SAM" id="Phobius"/>
    </source>
</evidence>
<keyword evidence="2" id="KW-1185">Reference proteome</keyword>
<dbReference type="GeneID" id="113912705"/>
<keyword evidence="1" id="KW-0812">Transmembrane</keyword>
<gene>
    <name evidence="3" type="primary">LOC113912705</name>
</gene>
<reference evidence="3" key="1">
    <citation type="submission" date="2025-08" db="UniProtKB">
        <authorList>
            <consortium name="RefSeq"/>
        </authorList>
    </citation>
    <scope>IDENTIFICATION</scope>
    <source>
        <tissue evidence="3">Blood</tissue>
    </source>
</reference>
<evidence type="ECO:0000313" key="3">
    <source>
        <dbReference type="RefSeq" id="XP_027432132.2"/>
    </source>
</evidence>
<name>A0A6J2BPN0_ZALCA</name>
<feature type="transmembrane region" description="Helical" evidence="1">
    <location>
        <begin position="260"/>
        <end position="282"/>
    </location>
</feature>
<proteinExistence type="predicted"/>
<dbReference type="AlphaFoldDB" id="A0A6J2BPN0"/>